<name>A0A176S3V7_9GAMM</name>
<protein>
    <submittedName>
        <fullName evidence="2">Serine/threonine protein kinase</fullName>
    </submittedName>
</protein>
<dbReference type="GO" id="GO:0120147">
    <property type="term" value="F:formylglycine-generating oxidase activity"/>
    <property type="evidence" value="ECO:0007669"/>
    <property type="project" value="TreeGrafter"/>
</dbReference>
<keyword evidence="3" id="KW-1185">Reference proteome</keyword>
<evidence type="ECO:0000259" key="1">
    <source>
        <dbReference type="Pfam" id="PF03781"/>
    </source>
</evidence>
<proteinExistence type="predicted"/>
<gene>
    <name evidence="2" type="ORF">THIOM_001568</name>
</gene>
<dbReference type="Pfam" id="PF03781">
    <property type="entry name" value="FGE-sulfatase"/>
    <property type="match status" value="1"/>
</dbReference>
<dbReference type="GO" id="GO:0004674">
    <property type="term" value="F:protein serine/threonine kinase activity"/>
    <property type="evidence" value="ECO:0007669"/>
    <property type="project" value="UniProtKB-KW"/>
</dbReference>
<dbReference type="InterPro" id="IPR016187">
    <property type="entry name" value="CTDL_fold"/>
</dbReference>
<keyword evidence="2" id="KW-0418">Kinase</keyword>
<feature type="non-terminal residue" evidence="2">
    <location>
        <position position="1"/>
    </location>
</feature>
<keyword evidence="2" id="KW-0808">Transferase</keyword>
<organism evidence="2 3">
    <name type="scientific">Candidatus Thiomargarita nelsonii</name>
    <dbReference type="NCBI Taxonomy" id="1003181"/>
    <lineage>
        <taxon>Bacteria</taxon>
        <taxon>Pseudomonadati</taxon>
        <taxon>Pseudomonadota</taxon>
        <taxon>Gammaproteobacteria</taxon>
        <taxon>Thiotrichales</taxon>
        <taxon>Thiotrichaceae</taxon>
        <taxon>Thiomargarita</taxon>
    </lineage>
</organism>
<feature type="domain" description="Sulfatase-modifying factor enzyme-like" evidence="1">
    <location>
        <begin position="174"/>
        <end position="361"/>
    </location>
</feature>
<dbReference type="InterPro" id="IPR051043">
    <property type="entry name" value="Sulfatase_Mod_Factor_Kinase"/>
</dbReference>
<dbReference type="Gene3D" id="3.90.1580.10">
    <property type="entry name" value="paralog of FGE (formylglycine-generating enzyme)"/>
    <property type="match status" value="1"/>
</dbReference>
<comment type="caution">
    <text evidence="2">The sequence shown here is derived from an EMBL/GenBank/DDBJ whole genome shotgun (WGS) entry which is preliminary data.</text>
</comment>
<dbReference type="PANTHER" id="PTHR23150:SF19">
    <property type="entry name" value="FORMYLGLYCINE-GENERATING ENZYME"/>
    <property type="match status" value="1"/>
</dbReference>
<dbReference type="AlphaFoldDB" id="A0A176S3V7"/>
<dbReference type="EMBL" id="LUTY01000832">
    <property type="protein sequence ID" value="OAD22617.1"/>
    <property type="molecule type" value="Genomic_DNA"/>
</dbReference>
<dbReference type="SUPFAM" id="SSF56436">
    <property type="entry name" value="C-type lectin-like"/>
    <property type="match status" value="1"/>
</dbReference>
<dbReference type="PANTHER" id="PTHR23150">
    <property type="entry name" value="SULFATASE MODIFYING FACTOR 1, 2"/>
    <property type="match status" value="1"/>
</dbReference>
<evidence type="ECO:0000313" key="2">
    <source>
        <dbReference type="EMBL" id="OAD22617.1"/>
    </source>
</evidence>
<sequence length="363" mass="40658">NDRFQAAWIFAQQAKLFNRARSILQQVTIKSVADELSRDLILACCEAGNGKAQQAGIYLHSVISQFDQLTHNPRCQQIEQWAVTVGKQIDRPDLIASIYAAADLAGSPKVEQRWEAWAMERLGDATGVPLTPSPQSLEIFEFEVVTVNERGEIIDRRYHQASQSIEDVNGVAIEMVYVPGGTFLMGSPETEEGKYDDEGPQHQVTIAPFYMSKYPVTQAQWQAVMGNNPSEFKGENRPVEQVSWDDAVAFCQKLSEITGKDYRLPSEAQWEYACRAGTTTPFYFGETITTDLANYDGHFNYASEPEGTYREETTSVGIFPPNAFGLYDMHGNLWEWCADPWHHNYQGAPSDGSVWEKGGASSR</sequence>
<reference evidence="2 3" key="1">
    <citation type="submission" date="2016-05" db="EMBL/GenBank/DDBJ databases">
        <title>Single-cell genome of chain-forming Candidatus Thiomargarita nelsonii and comparison to other large sulfur-oxidizing bacteria.</title>
        <authorList>
            <person name="Winkel M."/>
            <person name="Salman V."/>
            <person name="Woyke T."/>
            <person name="Schulz-Vogt H."/>
            <person name="Richter M."/>
            <person name="Flood B."/>
            <person name="Bailey J."/>
            <person name="Amann R."/>
            <person name="Mussmann M."/>
        </authorList>
    </citation>
    <scope>NUCLEOTIDE SEQUENCE [LARGE SCALE GENOMIC DNA]</scope>
    <source>
        <strain evidence="2 3">THI036</strain>
    </source>
</reference>
<dbReference type="InterPro" id="IPR042095">
    <property type="entry name" value="SUMF_sf"/>
</dbReference>
<keyword evidence="2" id="KW-0723">Serine/threonine-protein kinase</keyword>
<dbReference type="Proteomes" id="UP000076962">
    <property type="component" value="Unassembled WGS sequence"/>
</dbReference>
<feature type="non-terminal residue" evidence="2">
    <location>
        <position position="363"/>
    </location>
</feature>
<accession>A0A176S3V7</accession>
<dbReference type="InterPro" id="IPR005532">
    <property type="entry name" value="SUMF_dom"/>
</dbReference>
<evidence type="ECO:0000313" key="3">
    <source>
        <dbReference type="Proteomes" id="UP000076962"/>
    </source>
</evidence>